<dbReference type="SUPFAM" id="SSF57850">
    <property type="entry name" value="RING/U-box"/>
    <property type="match status" value="1"/>
</dbReference>
<dbReference type="InterPro" id="IPR019786">
    <property type="entry name" value="Zinc_finger_PHD-type_CS"/>
</dbReference>
<dbReference type="InterPro" id="IPR001965">
    <property type="entry name" value="Znf_PHD"/>
</dbReference>
<dbReference type="EMBL" id="CACRZD030000001">
    <property type="protein sequence ID" value="CAA6654593.1"/>
    <property type="molecule type" value="Genomic_DNA"/>
</dbReference>
<name>A0A7I8IB72_SPIIN</name>
<gene>
    <name evidence="10" type="ORF">SI7747_01001183</name>
</gene>
<dbReference type="InterPro" id="IPR027417">
    <property type="entry name" value="P-loop_NTPase"/>
</dbReference>
<protein>
    <submittedName>
        <fullName evidence="10">Uncharacterized protein</fullName>
    </submittedName>
</protein>
<dbReference type="Gene3D" id="3.30.40.10">
    <property type="entry name" value="Zinc/RING finger domain, C3HC4 (zinc finger)"/>
    <property type="match status" value="2"/>
</dbReference>
<dbReference type="Pfam" id="PF21325">
    <property type="entry name" value="SHPRH_helical-1st"/>
    <property type="match status" value="1"/>
</dbReference>
<dbReference type="GO" id="GO:0008270">
    <property type="term" value="F:zinc ion binding"/>
    <property type="evidence" value="ECO:0007669"/>
    <property type="project" value="UniProtKB-KW"/>
</dbReference>
<accession>A0A7I8IB72</accession>
<dbReference type="InterPro" id="IPR013083">
    <property type="entry name" value="Znf_RING/FYVE/PHD"/>
</dbReference>
<comment type="similarity">
    <text evidence="1">Belongs to the SNF2/RAD54 helicase family. RAD16 subfamily.</text>
</comment>
<evidence type="ECO:0000256" key="7">
    <source>
        <dbReference type="SAM" id="MobiDB-lite"/>
    </source>
</evidence>
<dbReference type="InterPro" id="IPR038718">
    <property type="entry name" value="SNF2-like_sf"/>
</dbReference>
<dbReference type="GO" id="GO:0016787">
    <property type="term" value="F:hydrolase activity"/>
    <property type="evidence" value="ECO:0007669"/>
    <property type="project" value="UniProtKB-KW"/>
</dbReference>
<feature type="compositionally biased region" description="Basic and acidic residues" evidence="7">
    <location>
        <begin position="24"/>
        <end position="35"/>
    </location>
</feature>
<feature type="region of interest" description="Disordered" evidence="7">
    <location>
        <begin position="1"/>
        <end position="35"/>
    </location>
</feature>
<evidence type="ECO:0000259" key="8">
    <source>
        <dbReference type="PROSITE" id="PS50089"/>
    </source>
</evidence>
<dbReference type="InterPro" id="IPR001650">
    <property type="entry name" value="Helicase_C-like"/>
</dbReference>
<evidence type="ECO:0000256" key="5">
    <source>
        <dbReference type="ARBA" id="ARBA00022833"/>
    </source>
</evidence>
<dbReference type="InterPro" id="IPR049730">
    <property type="entry name" value="SNF2/RAD54-like_C"/>
</dbReference>
<dbReference type="SUPFAM" id="SSF52540">
    <property type="entry name" value="P-loop containing nucleoside triphosphate hydrolases"/>
    <property type="match status" value="2"/>
</dbReference>
<dbReference type="PANTHER" id="PTHR45865">
    <property type="entry name" value="E3 UBIQUITIN-PROTEIN LIGASE SHPRH FAMILY MEMBER"/>
    <property type="match status" value="1"/>
</dbReference>
<evidence type="ECO:0000256" key="6">
    <source>
        <dbReference type="PROSITE-ProRule" id="PRU00175"/>
    </source>
</evidence>
<dbReference type="InterPro" id="IPR011011">
    <property type="entry name" value="Znf_FYVE_PHD"/>
</dbReference>
<dbReference type="InterPro" id="IPR014001">
    <property type="entry name" value="Helicase_ATP-bd"/>
</dbReference>
<dbReference type="Gene3D" id="3.40.50.10810">
    <property type="entry name" value="Tandem AAA-ATPase domain"/>
    <property type="match status" value="2"/>
</dbReference>
<keyword evidence="4" id="KW-0378">Hydrolase</keyword>
<evidence type="ECO:0000259" key="9">
    <source>
        <dbReference type="PROSITE" id="PS51194"/>
    </source>
</evidence>
<dbReference type="SUPFAM" id="SSF57903">
    <property type="entry name" value="FYVE/PHD zinc finger"/>
    <property type="match status" value="1"/>
</dbReference>
<dbReference type="GO" id="GO:0005524">
    <property type="term" value="F:ATP binding"/>
    <property type="evidence" value="ECO:0007669"/>
    <property type="project" value="InterPro"/>
</dbReference>
<dbReference type="InterPro" id="IPR048686">
    <property type="entry name" value="SHPRH_helical_1st"/>
</dbReference>
<dbReference type="PROSITE" id="PS50089">
    <property type="entry name" value="ZF_RING_2"/>
    <property type="match status" value="1"/>
</dbReference>
<feature type="region of interest" description="Disordered" evidence="7">
    <location>
        <begin position="1249"/>
        <end position="1268"/>
    </location>
</feature>
<proteinExistence type="inferred from homology"/>
<keyword evidence="5" id="KW-0862">Zinc</keyword>
<dbReference type="SMART" id="SM00490">
    <property type="entry name" value="HELICc"/>
    <property type="match status" value="1"/>
</dbReference>
<reference evidence="10 11" key="1">
    <citation type="submission" date="2019-12" db="EMBL/GenBank/DDBJ databases">
        <authorList>
            <person name="Scholz U."/>
            <person name="Mascher M."/>
            <person name="Fiebig A."/>
        </authorList>
    </citation>
    <scope>NUCLEOTIDE SEQUENCE</scope>
</reference>
<sequence length="1599" mass="180092">MGRKKSRPVRSGGLLPGIISSNDSRGEHSPETDAKVDVVDVKSTDGNASPKQFFVDVDSSHWESDEHLDIAEIILKDIKFDDGIIDHRLIENRCAISNIYLRFKLPDEDHDNFRLGYWPVVSADYSFSGTFDGPGESVSGLVQLVTMKFMTLRPVSPIRILGDVPSIRLRVEMLRNAFEACESLLEVARKPWRKKYGTDLLKYDSGDAQPEAVGGVASGLHSEFDAARFYEAIKPSKDEPMLEDELPELVPQLRPYQRRAVYWMIQRERGLSISSEKVKDNQFFSPFCVAVTFLMVIQECSTIPSGKIFSNEISFDGNVSLHSESSSSYVPGGILADEMGLGKTVELLACILVQRKSCPENRIVSENETREMGSCIKRLKQERVECVCGAVTESTRYKGLWVQCDICDAWQHANCVGYSPKQKLSRSHEDSRSIPAKHSRKAGLLSTKKDSITVMQTKESYICSVCSELIESANSTVITRATLIVCPSPILTQWHSELIRHTKPGSLKIHVYEGARNLSPSTNLRTNLSELASSDIVLTTYDVLKEDLSHDSDRHEGDRRHMRFQKRYPVIPTLLTRIFWWRLCLDEAQMVESNAAAVTEMALRLRAQHCWSSPFDTCRWWSEVIRDPYEKKDVVAMQFTHNFFKQIMWRSSKVHVSDELQLPPQEECASWLSFSPIEEHFYQKQHETCMTYAHEAVERFKKDVSKRKPLADLSDACDGLLSHANAAKLLSPLLKLRQACCHPQVGSSGLRSLQQSPMTMDEILEMLISKARIEGEESLRKVIVALNGLAAIAVIEQDYKRASSLYREALSIAEENSDDFRIDPLLSLHIHHNLADLLPFTSEYLQSSVKVGTEDEICENKTRKVDGESYAKKRKINKDTDSGLIRQLENSGKLNIESNVESEVSSTSFDDVYFRKICDDIIQKYLSVFLSKLSLAQQEFFSTYTQVCDVSKVFRDHNVNWWLEALILIEKNKDSSDELIRKIDQAVSSRSVNGTGSSRVSSRYRSISGLKLTIQSGLDSLETSRQTLIKRFCPSCQSGDGPLCVHCELNDLFQEYEARLFHLKKGNYMMTSAEEAIHSQKKKNELNLFFRDHKNFVESSASDSKNKGQRHASTNVVIYRLPSDLEVILGVIKRHSKSLLGGLGTASARKHLLLFEAMRKEFANARSLSSAQARVLSAHDEIKMSTSRLRLRENEDEPTAVNVLSSDQLIPSSMQFSSDKFLSLSLLERIKGQLRYLKGLVVSKNKQQDATDLLPDSHSDQDPSISTAMEHPCKDDDHLCPICHEKLTNQKMVFQCGHATCCKCCLEMTEHAVVRLAKCQHKWVMCPTCRQHTDFRNIAYVDDKLSKVYDSKVPNLFRGENLAENSLKIEGSYGTKIEAITRRILWILSADQDAKILVFSSWNDVLNLLEHALHDNSISYVRMKGGRKSQVALAQFKGHQGMEQNGKLQGTPTKSKPIQVLLLLIQHGANGLNILEAQHVVLVEPLLNPAAEAQAINRVHRIGQDKKTFVHRFIVGDTVEESIYGLNRSRSASAVIGVKSKHQDQPALTLKDIESLLQPMPHKKVPIGDDHPMEGSHQQLPPAVAAGMAAERRLMGASS</sequence>
<keyword evidence="2" id="KW-0479">Metal-binding</keyword>
<evidence type="ECO:0000256" key="2">
    <source>
        <dbReference type="ARBA" id="ARBA00022723"/>
    </source>
</evidence>
<dbReference type="InterPro" id="IPR000330">
    <property type="entry name" value="SNF2_N"/>
</dbReference>
<dbReference type="SMART" id="SM00249">
    <property type="entry name" value="PHD"/>
    <property type="match status" value="1"/>
</dbReference>
<dbReference type="Pfam" id="PF00176">
    <property type="entry name" value="SNF2-rel_dom"/>
    <property type="match status" value="2"/>
</dbReference>
<dbReference type="Proteomes" id="UP001189122">
    <property type="component" value="Unassembled WGS sequence"/>
</dbReference>
<dbReference type="SMART" id="SM00487">
    <property type="entry name" value="DEXDc"/>
    <property type="match status" value="1"/>
</dbReference>
<evidence type="ECO:0000256" key="1">
    <source>
        <dbReference type="ARBA" id="ARBA00008438"/>
    </source>
</evidence>
<dbReference type="PROSITE" id="PS01359">
    <property type="entry name" value="ZF_PHD_1"/>
    <property type="match status" value="1"/>
</dbReference>
<dbReference type="InterPro" id="IPR001841">
    <property type="entry name" value="Znf_RING"/>
</dbReference>
<evidence type="ECO:0000256" key="4">
    <source>
        <dbReference type="ARBA" id="ARBA00022801"/>
    </source>
</evidence>
<feature type="domain" description="RING-type" evidence="8">
    <location>
        <begin position="1280"/>
        <end position="1330"/>
    </location>
</feature>
<dbReference type="Pfam" id="PF00271">
    <property type="entry name" value="Helicase_C"/>
    <property type="match status" value="1"/>
</dbReference>
<evidence type="ECO:0000256" key="3">
    <source>
        <dbReference type="ARBA" id="ARBA00022771"/>
    </source>
</evidence>
<keyword evidence="3 6" id="KW-0863">Zinc-finger</keyword>
<dbReference type="CDD" id="cd15517">
    <property type="entry name" value="PHD_TCF19_like"/>
    <property type="match status" value="1"/>
</dbReference>
<dbReference type="InterPro" id="IPR052583">
    <property type="entry name" value="ATP-helicase/E3_Ub-Ligase"/>
</dbReference>
<dbReference type="EMBL" id="LR743588">
    <property type="protein sequence ID" value="CAA2614814.1"/>
    <property type="molecule type" value="Genomic_DNA"/>
</dbReference>
<dbReference type="Gene3D" id="3.40.50.300">
    <property type="entry name" value="P-loop containing nucleotide triphosphate hydrolases"/>
    <property type="match status" value="1"/>
</dbReference>
<dbReference type="PANTHER" id="PTHR45865:SF1">
    <property type="entry name" value="E3 UBIQUITIN-PROTEIN LIGASE SHPRH"/>
    <property type="match status" value="1"/>
</dbReference>
<evidence type="ECO:0000313" key="11">
    <source>
        <dbReference type="Proteomes" id="UP001189122"/>
    </source>
</evidence>
<dbReference type="PROSITE" id="PS51194">
    <property type="entry name" value="HELICASE_CTER"/>
    <property type="match status" value="1"/>
</dbReference>
<dbReference type="CDD" id="cd18793">
    <property type="entry name" value="SF2_C_SNF"/>
    <property type="match status" value="1"/>
</dbReference>
<organism evidence="10">
    <name type="scientific">Spirodela intermedia</name>
    <name type="common">Intermediate duckweed</name>
    <dbReference type="NCBI Taxonomy" id="51605"/>
    <lineage>
        <taxon>Eukaryota</taxon>
        <taxon>Viridiplantae</taxon>
        <taxon>Streptophyta</taxon>
        <taxon>Embryophyta</taxon>
        <taxon>Tracheophyta</taxon>
        <taxon>Spermatophyta</taxon>
        <taxon>Magnoliopsida</taxon>
        <taxon>Liliopsida</taxon>
        <taxon>Araceae</taxon>
        <taxon>Lemnoideae</taxon>
        <taxon>Spirodela</taxon>
    </lineage>
</organism>
<evidence type="ECO:0000313" key="10">
    <source>
        <dbReference type="EMBL" id="CAA2614814.1"/>
    </source>
</evidence>
<keyword evidence="11" id="KW-1185">Reference proteome</keyword>
<feature type="domain" description="Helicase C-terminal" evidence="9">
    <location>
        <begin position="1379"/>
        <end position="1554"/>
    </location>
</feature>